<accession>A0ABR7CN28</accession>
<dbReference type="EMBL" id="JACOOK010000004">
    <property type="protein sequence ID" value="MBC5616999.1"/>
    <property type="molecule type" value="Genomic_DNA"/>
</dbReference>
<dbReference type="RefSeq" id="WP_101572086.1">
    <property type="nucleotide sequence ID" value="NZ_JACOOK010000004.1"/>
</dbReference>
<comment type="caution">
    <text evidence="1">The sequence shown here is derived from an EMBL/GenBank/DDBJ whole genome shotgun (WGS) entry which is preliminary data.</text>
</comment>
<reference evidence="1 2" key="1">
    <citation type="submission" date="2020-08" db="EMBL/GenBank/DDBJ databases">
        <title>Genome public.</title>
        <authorList>
            <person name="Liu C."/>
            <person name="Sun Q."/>
        </authorList>
    </citation>
    <scope>NUCLEOTIDE SEQUENCE [LARGE SCALE GENOMIC DNA]</scope>
    <source>
        <strain evidence="1 2">New-7</strain>
    </source>
</reference>
<evidence type="ECO:0000313" key="2">
    <source>
        <dbReference type="Proteomes" id="UP000636891"/>
    </source>
</evidence>
<gene>
    <name evidence="1" type="ORF">H8S08_08220</name>
</gene>
<proteinExistence type="predicted"/>
<dbReference type="Proteomes" id="UP000636891">
    <property type="component" value="Unassembled WGS sequence"/>
</dbReference>
<keyword evidence="2" id="KW-1185">Reference proteome</keyword>
<sequence length="100" mass="11741">MSKVHYQRIRSLQDVKIERLRVENELDAVERRLRDDYRGISKMFSVGYLMEQITGKANLIYNIVQWSMSGYNFVHSMIDKYKAMNAERSGKNSGETENDS</sequence>
<organism evidence="1 2">
    <name type="scientific">Alistipes hominis</name>
    <dbReference type="NCBI Taxonomy" id="2763015"/>
    <lineage>
        <taxon>Bacteria</taxon>
        <taxon>Pseudomonadati</taxon>
        <taxon>Bacteroidota</taxon>
        <taxon>Bacteroidia</taxon>
        <taxon>Bacteroidales</taxon>
        <taxon>Rikenellaceae</taxon>
        <taxon>Alistipes</taxon>
    </lineage>
</organism>
<evidence type="ECO:0000313" key="1">
    <source>
        <dbReference type="EMBL" id="MBC5616999.1"/>
    </source>
</evidence>
<name>A0ABR7CN28_9BACT</name>
<protein>
    <submittedName>
        <fullName evidence="1">Uncharacterized protein</fullName>
    </submittedName>
</protein>